<dbReference type="InterPro" id="IPR020845">
    <property type="entry name" value="AMP-binding_CS"/>
</dbReference>
<dbReference type="PROSITE" id="PS50075">
    <property type="entry name" value="CARRIER"/>
    <property type="match status" value="1"/>
</dbReference>
<dbReference type="Gene3D" id="3.30.300.30">
    <property type="match status" value="1"/>
</dbReference>
<dbReference type="SUPFAM" id="SSF56801">
    <property type="entry name" value="Acetyl-CoA synthetase-like"/>
    <property type="match status" value="1"/>
</dbReference>
<proteinExistence type="predicted"/>
<dbReference type="Pfam" id="PF00550">
    <property type="entry name" value="PP-binding"/>
    <property type="match status" value="1"/>
</dbReference>
<protein>
    <submittedName>
        <fullName evidence="4">Non-ribosomal peptide synthase</fullName>
    </submittedName>
</protein>
<evidence type="ECO:0000313" key="5">
    <source>
        <dbReference type="Proteomes" id="UP000028002"/>
    </source>
</evidence>
<evidence type="ECO:0000256" key="1">
    <source>
        <dbReference type="ARBA" id="ARBA00022450"/>
    </source>
</evidence>
<dbReference type="InterPro" id="IPR009081">
    <property type="entry name" value="PP-bd_ACP"/>
</dbReference>
<feature type="domain" description="Carrier" evidence="3">
    <location>
        <begin position="485"/>
        <end position="560"/>
    </location>
</feature>
<keyword evidence="2" id="KW-0597">Phosphoprotein</keyword>
<dbReference type="Gene3D" id="3.40.50.12780">
    <property type="entry name" value="N-terminal domain of ligase-like"/>
    <property type="match status" value="1"/>
</dbReference>
<name>A0A081RWJ7_PHOTE</name>
<dbReference type="PROSITE" id="PS00455">
    <property type="entry name" value="AMP_BINDING"/>
    <property type="match status" value="1"/>
</dbReference>
<gene>
    <name evidence="4" type="ORF">MEG1DRAFT_02322</name>
</gene>
<dbReference type="EMBL" id="JGVH01000037">
    <property type="protein sequence ID" value="KER03050.1"/>
    <property type="molecule type" value="Genomic_DNA"/>
</dbReference>
<evidence type="ECO:0000313" key="4">
    <source>
        <dbReference type="EMBL" id="KER03050.1"/>
    </source>
</evidence>
<dbReference type="PANTHER" id="PTHR44845:SF6">
    <property type="entry name" value="BETA-ALANINE-ACTIVATING ENZYME"/>
    <property type="match status" value="1"/>
</dbReference>
<reference evidence="4 5" key="1">
    <citation type="submission" date="2014-03" db="EMBL/GenBank/DDBJ databases">
        <title>Draft Genome of Photorhabdus temperata Meg1.</title>
        <authorList>
            <person name="Hurst S.G.IV."/>
            <person name="Morris K."/>
            <person name="Thomas K."/>
            <person name="Tisa L.S."/>
        </authorList>
    </citation>
    <scope>NUCLEOTIDE SEQUENCE [LARGE SCALE GENOMIC DNA]</scope>
    <source>
        <strain evidence="4 5">Meg1</strain>
    </source>
</reference>
<dbReference type="PATRIC" id="fig|1393735.3.peg.2385"/>
<dbReference type="Pfam" id="PF00501">
    <property type="entry name" value="AMP-binding"/>
    <property type="match status" value="1"/>
</dbReference>
<dbReference type="Gene3D" id="1.10.1200.10">
    <property type="entry name" value="ACP-like"/>
    <property type="match status" value="1"/>
</dbReference>
<sequence>MKNVNLKNALRAVRERYARKTAIVSNGVAYSYSELNKLIKICKKAIARSDTTVLINVDDRLKAIILILSAIDCDVTFIPVDSDRPDSFLKNITDNFAKIRIINDVCLETGELFLQTIEHHDHTDSPRCLGDEGVMSIMYTSGSTGKPKGVLVRSNSVFNLLYRPSFISLSDEDVVASYSSLSFDASTFEIFSPLLAGGTLVLLDKMTVLDEEILVQFIERYKISCMWMTAGLFRNHMLSGYCKALTKLKHLITGGDRVDHQAAVAFLESTSFTKLYHAYGPTENTVFTTISELELSSIREEKRLPIGKLVQGVDYLLYDEDTGHYLKTGVGHLYVSGKGLSAGYHNNPTETDKAFCTIDNTRYYDTGDVVEYTENGEFYFLGRQDRQVKLNGHRVELDDIEKNLENDELIVKALCFMWQEHLVALIESKNKEFELESLISRARSQLSAYAIPDFFIENNEWPLSKNNKVDTKYLINNTIKILENRQNRSTSNSVKSIVEEILGKCINHRSIGLFDIGFDSLSMLTLSHKLSKSFDIKITLLDLYSSGTLEEVENLVTSKK</sequence>
<dbReference type="Proteomes" id="UP000028002">
    <property type="component" value="Unassembled WGS sequence"/>
</dbReference>
<dbReference type="RefSeq" id="WP_036839207.1">
    <property type="nucleotide sequence ID" value="NZ_CAWLUD010000037.1"/>
</dbReference>
<dbReference type="PROSITE" id="PS00012">
    <property type="entry name" value="PHOSPHOPANTETHEINE"/>
    <property type="match status" value="1"/>
</dbReference>
<keyword evidence="1" id="KW-0596">Phosphopantetheine</keyword>
<dbReference type="AlphaFoldDB" id="A0A081RWJ7"/>
<dbReference type="InterPro" id="IPR036736">
    <property type="entry name" value="ACP-like_sf"/>
</dbReference>
<dbReference type="PANTHER" id="PTHR44845">
    <property type="entry name" value="CARRIER DOMAIN-CONTAINING PROTEIN"/>
    <property type="match status" value="1"/>
</dbReference>
<dbReference type="InterPro" id="IPR045851">
    <property type="entry name" value="AMP-bd_C_sf"/>
</dbReference>
<dbReference type="InterPro" id="IPR042099">
    <property type="entry name" value="ANL_N_sf"/>
</dbReference>
<dbReference type="InterPro" id="IPR000873">
    <property type="entry name" value="AMP-dep_synth/lig_dom"/>
</dbReference>
<evidence type="ECO:0000259" key="3">
    <source>
        <dbReference type="PROSITE" id="PS50075"/>
    </source>
</evidence>
<evidence type="ECO:0000256" key="2">
    <source>
        <dbReference type="ARBA" id="ARBA00022553"/>
    </source>
</evidence>
<dbReference type="SUPFAM" id="SSF47336">
    <property type="entry name" value="ACP-like"/>
    <property type="match status" value="1"/>
</dbReference>
<comment type="caution">
    <text evidence="4">The sequence shown here is derived from an EMBL/GenBank/DDBJ whole genome shotgun (WGS) entry which is preliminary data.</text>
</comment>
<organism evidence="4 5">
    <name type="scientific">Photorhabdus temperata subsp. temperata Meg1</name>
    <dbReference type="NCBI Taxonomy" id="1393735"/>
    <lineage>
        <taxon>Bacteria</taxon>
        <taxon>Pseudomonadati</taxon>
        <taxon>Pseudomonadota</taxon>
        <taxon>Gammaproteobacteria</taxon>
        <taxon>Enterobacterales</taxon>
        <taxon>Morganellaceae</taxon>
        <taxon>Photorhabdus</taxon>
    </lineage>
</organism>
<dbReference type="InterPro" id="IPR006162">
    <property type="entry name" value="Ppantetheine_attach_site"/>
</dbReference>
<accession>A0A081RWJ7</accession>